<accession>J9DPS4</accession>
<dbReference type="EMBL" id="AFBI03000039">
    <property type="protein sequence ID" value="EJW03367.1"/>
    <property type="molecule type" value="Genomic_DNA"/>
</dbReference>
<evidence type="ECO:0000313" key="2">
    <source>
        <dbReference type="Proteomes" id="UP000003163"/>
    </source>
</evidence>
<evidence type="ECO:0000313" key="1">
    <source>
        <dbReference type="EMBL" id="EJW03367.1"/>
    </source>
</evidence>
<sequence>MLYTEISSLEFFFYVFKMVGCSNITQDDNDSSSKNDTKPYKSANRTVYLRNSWEWSYSPQKLNDLPKKTPCVFSNFNHKSKSNKHYHILLLKINSHTFICECRKIFTFHEHNNYIYTMQIVTFFIYDTDKNFAQSEELTQNFYQYTYELNFILNPLKFPTLHQIFQDQYYNIAKYCIINLISFAKQMNVLQIIFFVTNGGRANLSNFQKDTFERFFLFATDFLCDLDYLNMFDRHDITNFKNAKYLARQYSSFLCGILDYVNVEMKDSFFEKQDYLIISFVSTKCYYFFYYLENTPIILEHKKNEYHAKLKF</sequence>
<dbReference type="Proteomes" id="UP000003163">
    <property type="component" value="Unassembled WGS sequence"/>
</dbReference>
<comment type="caution">
    <text evidence="1">The sequence shown here is derived from an EMBL/GenBank/DDBJ whole genome shotgun (WGS) entry which is preliminary data.</text>
</comment>
<gene>
    <name evidence="1" type="ORF">EDEG_02299</name>
</gene>
<reference evidence="1 2" key="1">
    <citation type="submission" date="2011-08" db="EMBL/GenBank/DDBJ databases">
        <authorList>
            <person name="Liu Z.J."/>
            <person name="Shi F.L."/>
            <person name="Lu J.Q."/>
            <person name="Li M."/>
            <person name="Wang Z.L."/>
        </authorList>
    </citation>
    <scope>NUCLEOTIDE SEQUENCE [LARGE SCALE GENOMIC DNA]</scope>
    <source>
        <strain evidence="1 2">USNM 41457</strain>
    </source>
</reference>
<keyword evidence="2" id="KW-1185">Reference proteome</keyword>
<dbReference type="AlphaFoldDB" id="J9DPS4"/>
<name>J9DPS4_EDHAE</name>
<reference evidence="2" key="2">
    <citation type="submission" date="2015-07" db="EMBL/GenBank/DDBJ databases">
        <title>Contrasting host-pathogen interactions and genome evolution in two generalist and specialist microsporidian pathogens of mosquitoes.</title>
        <authorList>
            <consortium name="The Broad Institute Genomics Platform"/>
            <consortium name="The Broad Institute Genome Sequencing Center for Infectious Disease"/>
            <person name="Cuomo C.A."/>
            <person name="Sanscrainte N.D."/>
            <person name="Goldberg J.M."/>
            <person name="Heiman D."/>
            <person name="Young S."/>
            <person name="Zeng Q."/>
            <person name="Becnel J.J."/>
            <person name="Birren B.W."/>
        </authorList>
    </citation>
    <scope>NUCLEOTIDE SEQUENCE [LARGE SCALE GENOMIC DNA]</scope>
    <source>
        <strain evidence="2">USNM 41457</strain>
    </source>
</reference>
<organism evidence="1 2">
    <name type="scientific">Edhazardia aedis (strain USNM 41457)</name>
    <name type="common">Microsporidian parasite</name>
    <dbReference type="NCBI Taxonomy" id="1003232"/>
    <lineage>
        <taxon>Eukaryota</taxon>
        <taxon>Fungi</taxon>
        <taxon>Fungi incertae sedis</taxon>
        <taxon>Microsporidia</taxon>
        <taxon>Edhazardia</taxon>
    </lineage>
</organism>
<dbReference type="InParanoid" id="J9DPS4"/>
<dbReference type="HOGENOM" id="CLU_891437_0_0_1"/>
<proteinExistence type="predicted"/>
<protein>
    <submittedName>
        <fullName evidence="1">Uncharacterized protein</fullName>
    </submittedName>
</protein>
<dbReference type="VEuPathDB" id="MicrosporidiaDB:EDEG_02299"/>